<dbReference type="Gene3D" id="1.10.10.10">
    <property type="entry name" value="Winged helix-like DNA-binding domain superfamily/Winged helix DNA-binding domain"/>
    <property type="match status" value="1"/>
</dbReference>
<dbReference type="InterPro" id="IPR051054">
    <property type="entry name" value="SorC_transcr_regulators"/>
</dbReference>
<evidence type="ECO:0000313" key="7">
    <source>
        <dbReference type="Proteomes" id="UP000295163"/>
    </source>
</evidence>
<evidence type="ECO:0000313" key="6">
    <source>
        <dbReference type="EMBL" id="TDL40151.1"/>
    </source>
</evidence>
<evidence type="ECO:0000256" key="2">
    <source>
        <dbReference type="ARBA" id="ARBA00023015"/>
    </source>
</evidence>
<dbReference type="GeneID" id="64348582"/>
<protein>
    <submittedName>
        <fullName evidence="6">Winged helix-turn-helix transcriptional regulator</fullName>
    </submittedName>
</protein>
<dbReference type="PANTHER" id="PTHR34294:SF1">
    <property type="entry name" value="TRANSCRIPTIONAL REGULATOR LSRR"/>
    <property type="match status" value="1"/>
</dbReference>
<feature type="domain" description="Sugar-binding" evidence="5">
    <location>
        <begin position="73"/>
        <end position="320"/>
    </location>
</feature>
<evidence type="ECO:0000256" key="4">
    <source>
        <dbReference type="ARBA" id="ARBA00023163"/>
    </source>
</evidence>
<evidence type="ECO:0000256" key="1">
    <source>
        <dbReference type="ARBA" id="ARBA00010466"/>
    </source>
</evidence>
<comment type="caution">
    <text evidence="6">The sequence shown here is derived from an EMBL/GenBank/DDBJ whole genome shotgun (WGS) entry which is preliminary data.</text>
</comment>
<dbReference type="Pfam" id="PF13412">
    <property type="entry name" value="HTH_24"/>
    <property type="match status" value="1"/>
</dbReference>
<dbReference type="GO" id="GO:0030246">
    <property type="term" value="F:carbohydrate binding"/>
    <property type="evidence" value="ECO:0007669"/>
    <property type="project" value="InterPro"/>
</dbReference>
<evidence type="ECO:0000256" key="3">
    <source>
        <dbReference type="ARBA" id="ARBA00023125"/>
    </source>
</evidence>
<reference evidence="6 7" key="1">
    <citation type="submission" date="2019-03" db="EMBL/GenBank/DDBJ databases">
        <title>Genome Sequencing and Assembly of Various Microbes Isolated from Partially Reclaimed Soil and Acid Mine Drainage (AMD) Site.</title>
        <authorList>
            <person name="Steinbock B."/>
            <person name="Bechtold R."/>
            <person name="Sevigny J.L."/>
            <person name="Thomas D."/>
            <person name="Cuthill L.R."/>
            <person name="Aveiro Johannsen E.J."/>
            <person name="Thomas K."/>
            <person name="Ghosh A."/>
        </authorList>
    </citation>
    <scope>NUCLEOTIDE SEQUENCE [LARGE SCALE GENOMIC DNA]</scope>
    <source>
        <strain evidence="6 7">S-A3</strain>
    </source>
</reference>
<sequence>MSTRTAPRESADADRLRLMVVVARLYHIHRVSQRQISERLGLSPARVSRVLRQAEVDGIVSTVVAVPEGLYPDLEDAVERLCGVQEAHVVEVPSPDLAVGLGRAAARLLADAMSSHAVVGFTSWSRTLQHMAFAFPAPLRTATRQVVEMLGDLGSPLLQHSAARATQAMASALGADPVFLRTPGVVATPELRAAALGDPYVRSALRLLDSADIVLVGVGPPDVHSQLQAGDSYFSPEQLAEVRAAGAVSQLNQRFLDRAGRRLETPLDELVVGSTLDQVAAAGRRVVVAGGPDKQEAIAAALRGGWVDTLVTDVTTARFLAGELPDGGLVSPVTRV</sequence>
<dbReference type="RefSeq" id="WP_133411115.1">
    <property type="nucleotide sequence ID" value="NZ_SMZT01000007.1"/>
</dbReference>
<name>A0A4R5Y6A8_KOCRO</name>
<dbReference type="InterPro" id="IPR037171">
    <property type="entry name" value="NagB/RpiA_transferase-like"/>
</dbReference>
<comment type="similarity">
    <text evidence="1">Belongs to the SorC transcriptional regulatory family.</text>
</comment>
<dbReference type="InterPro" id="IPR007324">
    <property type="entry name" value="Sugar-bd_dom_put"/>
</dbReference>
<dbReference type="EMBL" id="SMZT01000007">
    <property type="protein sequence ID" value="TDL40151.1"/>
    <property type="molecule type" value="Genomic_DNA"/>
</dbReference>
<dbReference type="InterPro" id="IPR036388">
    <property type="entry name" value="WH-like_DNA-bd_sf"/>
</dbReference>
<dbReference type="GO" id="GO:0003677">
    <property type="term" value="F:DNA binding"/>
    <property type="evidence" value="ECO:0007669"/>
    <property type="project" value="UniProtKB-KW"/>
</dbReference>
<accession>A0A4R5Y6A8</accession>
<dbReference type="Proteomes" id="UP000295163">
    <property type="component" value="Unassembled WGS sequence"/>
</dbReference>
<dbReference type="AlphaFoldDB" id="A0A4R5Y6A8"/>
<keyword evidence="4" id="KW-0804">Transcription</keyword>
<dbReference type="Pfam" id="PF04198">
    <property type="entry name" value="Sugar-bind"/>
    <property type="match status" value="1"/>
</dbReference>
<dbReference type="PANTHER" id="PTHR34294">
    <property type="entry name" value="TRANSCRIPTIONAL REGULATOR-RELATED"/>
    <property type="match status" value="1"/>
</dbReference>
<dbReference type="SUPFAM" id="SSF100950">
    <property type="entry name" value="NagB/RpiA/CoA transferase-like"/>
    <property type="match status" value="1"/>
</dbReference>
<keyword evidence="3" id="KW-0238">DNA-binding</keyword>
<dbReference type="Gene3D" id="3.40.50.1360">
    <property type="match status" value="1"/>
</dbReference>
<organism evidence="6 7">
    <name type="scientific">Kocuria rosea</name>
    <name type="common">Deinococcus erythromyxa</name>
    <name type="synonym">Micrococcus rubens</name>
    <dbReference type="NCBI Taxonomy" id="1275"/>
    <lineage>
        <taxon>Bacteria</taxon>
        <taxon>Bacillati</taxon>
        <taxon>Actinomycetota</taxon>
        <taxon>Actinomycetes</taxon>
        <taxon>Micrococcales</taxon>
        <taxon>Micrococcaceae</taxon>
        <taxon>Kocuria</taxon>
    </lineage>
</organism>
<gene>
    <name evidence="6" type="ORF">E2R59_14245</name>
</gene>
<proteinExistence type="inferred from homology"/>
<keyword evidence="2" id="KW-0805">Transcription regulation</keyword>
<evidence type="ECO:0000259" key="5">
    <source>
        <dbReference type="Pfam" id="PF04198"/>
    </source>
</evidence>